<feature type="region of interest" description="Disordered" evidence="1">
    <location>
        <begin position="132"/>
        <end position="186"/>
    </location>
</feature>
<dbReference type="PROSITE" id="PS50048">
    <property type="entry name" value="ZN2_CY6_FUNGAL_2"/>
    <property type="match status" value="1"/>
</dbReference>
<dbReference type="InterPro" id="IPR036864">
    <property type="entry name" value="Zn2-C6_fun-type_DNA-bd_sf"/>
</dbReference>
<feature type="domain" description="Zn(2)-C6 fungal-type" evidence="2">
    <location>
        <begin position="195"/>
        <end position="230"/>
    </location>
</feature>
<dbReference type="GO" id="GO:0000981">
    <property type="term" value="F:DNA-binding transcription factor activity, RNA polymerase II-specific"/>
    <property type="evidence" value="ECO:0007669"/>
    <property type="project" value="InterPro"/>
</dbReference>
<feature type="non-terminal residue" evidence="3">
    <location>
        <position position="1"/>
    </location>
</feature>
<dbReference type="SMART" id="SM00066">
    <property type="entry name" value="GAL4"/>
    <property type="match status" value="1"/>
</dbReference>
<evidence type="ECO:0000313" key="4">
    <source>
        <dbReference type="Proteomes" id="UP000053989"/>
    </source>
</evidence>
<dbReference type="InParanoid" id="A0A0C3EIJ4"/>
<accession>A0A0C3EIJ4</accession>
<dbReference type="SUPFAM" id="SSF57701">
    <property type="entry name" value="Zn2/Cys6 DNA-binding domain"/>
    <property type="match status" value="1"/>
</dbReference>
<dbReference type="CDD" id="cd00067">
    <property type="entry name" value="GAL4"/>
    <property type="match status" value="1"/>
</dbReference>
<keyword evidence="4" id="KW-1185">Reference proteome</keyword>
<organism evidence="3 4">
    <name type="scientific">Scleroderma citrinum Foug A</name>
    <dbReference type="NCBI Taxonomy" id="1036808"/>
    <lineage>
        <taxon>Eukaryota</taxon>
        <taxon>Fungi</taxon>
        <taxon>Dikarya</taxon>
        <taxon>Basidiomycota</taxon>
        <taxon>Agaricomycotina</taxon>
        <taxon>Agaricomycetes</taxon>
        <taxon>Agaricomycetidae</taxon>
        <taxon>Boletales</taxon>
        <taxon>Sclerodermatineae</taxon>
        <taxon>Sclerodermataceae</taxon>
        <taxon>Scleroderma</taxon>
    </lineage>
</organism>
<dbReference type="GO" id="GO:0008270">
    <property type="term" value="F:zinc ion binding"/>
    <property type="evidence" value="ECO:0007669"/>
    <property type="project" value="InterPro"/>
</dbReference>
<reference evidence="3 4" key="1">
    <citation type="submission" date="2014-04" db="EMBL/GenBank/DDBJ databases">
        <authorList>
            <consortium name="DOE Joint Genome Institute"/>
            <person name="Kuo A."/>
            <person name="Kohler A."/>
            <person name="Nagy L.G."/>
            <person name="Floudas D."/>
            <person name="Copeland A."/>
            <person name="Barry K.W."/>
            <person name="Cichocki N."/>
            <person name="Veneault-Fourrey C."/>
            <person name="LaButti K."/>
            <person name="Lindquist E.A."/>
            <person name="Lipzen A."/>
            <person name="Lundell T."/>
            <person name="Morin E."/>
            <person name="Murat C."/>
            <person name="Sun H."/>
            <person name="Tunlid A."/>
            <person name="Henrissat B."/>
            <person name="Grigoriev I.V."/>
            <person name="Hibbett D.S."/>
            <person name="Martin F."/>
            <person name="Nordberg H.P."/>
            <person name="Cantor M.N."/>
            <person name="Hua S.X."/>
        </authorList>
    </citation>
    <scope>NUCLEOTIDE SEQUENCE [LARGE SCALE GENOMIC DNA]</scope>
    <source>
        <strain evidence="3 4">Foug A</strain>
    </source>
</reference>
<evidence type="ECO:0000259" key="2">
    <source>
        <dbReference type="PROSITE" id="PS50048"/>
    </source>
</evidence>
<feature type="region of interest" description="Disordered" evidence="1">
    <location>
        <begin position="16"/>
        <end position="53"/>
    </location>
</feature>
<dbReference type="InterPro" id="IPR001138">
    <property type="entry name" value="Zn2Cys6_DnaBD"/>
</dbReference>
<feature type="compositionally biased region" description="Low complexity" evidence="1">
    <location>
        <begin position="250"/>
        <end position="291"/>
    </location>
</feature>
<dbReference type="OrthoDB" id="39175at2759"/>
<dbReference type="AlphaFoldDB" id="A0A0C3EIJ4"/>
<evidence type="ECO:0000313" key="3">
    <source>
        <dbReference type="EMBL" id="KIM68079.1"/>
    </source>
</evidence>
<dbReference type="Pfam" id="PF00172">
    <property type="entry name" value="Zn_clus"/>
    <property type="match status" value="1"/>
</dbReference>
<dbReference type="PROSITE" id="PS00463">
    <property type="entry name" value="ZN2_CY6_FUNGAL_1"/>
    <property type="match status" value="1"/>
</dbReference>
<feature type="compositionally biased region" description="Polar residues" evidence="1">
    <location>
        <begin position="16"/>
        <end position="30"/>
    </location>
</feature>
<dbReference type="STRING" id="1036808.A0A0C3EIJ4"/>
<dbReference type="Gene3D" id="4.10.240.10">
    <property type="entry name" value="Zn(2)-C6 fungal-type DNA-binding domain"/>
    <property type="match status" value="1"/>
</dbReference>
<feature type="region of interest" description="Disordered" evidence="1">
    <location>
        <begin position="230"/>
        <end position="291"/>
    </location>
</feature>
<dbReference type="Proteomes" id="UP000053989">
    <property type="component" value="Unassembled WGS sequence"/>
</dbReference>
<protein>
    <recommendedName>
        <fullName evidence="2">Zn(2)-C6 fungal-type domain-containing protein</fullName>
    </recommendedName>
</protein>
<sequence>HRSNVALASDTYHSQASSLSNNVHSSTKHGSSLGYVPTSHFQSGVSRHTRLPSKKRSIEAIEGYNVKVQALEEDGAHLVSSTTNDPCCLTQPHMLVPSQGGVVPLRMPYHGDHSITSLHRISHHHERDSLLLRPDDRSPVPKQFGNKRFHRSTEEPIRQQSGIRAIPPTHPTWQNPDNPLLKSTKKGSDKKQLLACLFCRERKIACGRPSANSPDQTCNQCSRRRLKCEYPTESRRGQHKRRRKTLEGEATSQTTQTQSPTRSSSASSSVTSTTTSLSASSPPNVAPAASA</sequence>
<reference evidence="4" key="2">
    <citation type="submission" date="2015-01" db="EMBL/GenBank/DDBJ databases">
        <title>Evolutionary Origins and Diversification of the Mycorrhizal Mutualists.</title>
        <authorList>
            <consortium name="DOE Joint Genome Institute"/>
            <consortium name="Mycorrhizal Genomics Consortium"/>
            <person name="Kohler A."/>
            <person name="Kuo A."/>
            <person name="Nagy L.G."/>
            <person name="Floudas D."/>
            <person name="Copeland A."/>
            <person name="Barry K.W."/>
            <person name="Cichocki N."/>
            <person name="Veneault-Fourrey C."/>
            <person name="LaButti K."/>
            <person name="Lindquist E.A."/>
            <person name="Lipzen A."/>
            <person name="Lundell T."/>
            <person name="Morin E."/>
            <person name="Murat C."/>
            <person name="Riley R."/>
            <person name="Ohm R."/>
            <person name="Sun H."/>
            <person name="Tunlid A."/>
            <person name="Henrissat B."/>
            <person name="Grigoriev I.V."/>
            <person name="Hibbett D.S."/>
            <person name="Martin F."/>
        </authorList>
    </citation>
    <scope>NUCLEOTIDE SEQUENCE [LARGE SCALE GENOMIC DNA]</scope>
    <source>
        <strain evidence="4">Foug A</strain>
    </source>
</reference>
<dbReference type="EMBL" id="KN822010">
    <property type="protein sequence ID" value="KIM68079.1"/>
    <property type="molecule type" value="Genomic_DNA"/>
</dbReference>
<dbReference type="HOGENOM" id="CLU_958316_0_0_1"/>
<gene>
    <name evidence="3" type="ORF">SCLCIDRAFT_106570</name>
</gene>
<name>A0A0C3EIJ4_9AGAM</name>
<proteinExistence type="predicted"/>
<evidence type="ECO:0000256" key="1">
    <source>
        <dbReference type="SAM" id="MobiDB-lite"/>
    </source>
</evidence>